<gene>
    <name evidence="1" type="ORF">MNY72_13995</name>
</gene>
<reference evidence="1" key="1">
    <citation type="submission" date="2022-03" db="EMBL/GenBank/DDBJ databases">
        <title>ESBL-producing Moellerella wisconsensis and Escherichia marmotae isolated from wild game meat.</title>
        <authorList>
            <person name="Biggel M."/>
        </authorList>
    </citation>
    <scope>NUCLEOTIDE SEQUENCE</scope>
    <source>
        <strain evidence="1">W51</strain>
    </source>
</reference>
<evidence type="ECO:0000313" key="1">
    <source>
        <dbReference type="EMBL" id="UNH30431.1"/>
    </source>
</evidence>
<evidence type="ECO:0000313" key="2">
    <source>
        <dbReference type="Proteomes" id="UP000829116"/>
    </source>
</evidence>
<protein>
    <submittedName>
        <fullName evidence="1">Uncharacterized protein</fullName>
    </submittedName>
</protein>
<name>A0A9Q8Q1G5_9GAMM</name>
<sequence>MTAWSVEKIDSYKAIFGELTNTRKTYQIGFDWYDYAFTVAGSALGHLLKNVDDNRCLKALTKFATEQVRFDAFYTPPKLDYLGMGKIDPIFPVSGGNSEKIDKSLDEIFKNF</sequence>
<organism evidence="1 2">
    <name type="scientific">Moellerella wisconsensis</name>
    <dbReference type="NCBI Taxonomy" id="158849"/>
    <lineage>
        <taxon>Bacteria</taxon>
        <taxon>Pseudomonadati</taxon>
        <taxon>Pseudomonadota</taxon>
        <taxon>Gammaproteobacteria</taxon>
        <taxon>Enterobacterales</taxon>
        <taxon>Morganellaceae</taxon>
        <taxon>Moellerella</taxon>
    </lineage>
</organism>
<dbReference type="AlphaFoldDB" id="A0A9Q8Q1G5"/>
<dbReference type="EMBL" id="CP093245">
    <property type="protein sequence ID" value="UNH30431.1"/>
    <property type="molecule type" value="Genomic_DNA"/>
</dbReference>
<proteinExistence type="predicted"/>
<dbReference type="Proteomes" id="UP000829116">
    <property type="component" value="Chromosome"/>
</dbReference>
<dbReference type="RefSeq" id="WP_241542033.1">
    <property type="nucleotide sequence ID" value="NZ_CAWQWN010000001.1"/>
</dbReference>
<accession>A0A9Q8Q1G5</accession>